<dbReference type="EC" id="2.7.13.3" evidence="2"/>
<evidence type="ECO:0000256" key="2">
    <source>
        <dbReference type="ARBA" id="ARBA00012438"/>
    </source>
</evidence>
<dbReference type="CDD" id="cd00082">
    <property type="entry name" value="HisKA"/>
    <property type="match status" value="1"/>
</dbReference>
<feature type="domain" description="Histidine kinase" evidence="7">
    <location>
        <begin position="344"/>
        <end position="574"/>
    </location>
</feature>
<dbReference type="Gene3D" id="3.30.565.10">
    <property type="entry name" value="Histidine kinase-like ATPase, C-terminal domain"/>
    <property type="match status" value="1"/>
</dbReference>
<dbReference type="InterPro" id="IPR001789">
    <property type="entry name" value="Sig_transdc_resp-reg_receiver"/>
</dbReference>
<dbReference type="Pfam" id="PF22588">
    <property type="entry name" value="dCache_1_like"/>
    <property type="match status" value="1"/>
</dbReference>
<dbReference type="SUPFAM" id="SSF55874">
    <property type="entry name" value="ATPase domain of HSP90 chaperone/DNA topoisomerase II/histidine kinase"/>
    <property type="match status" value="1"/>
</dbReference>
<dbReference type="Gene3D" id="1.10.287.130">
    <property type="match status" value="1"/>
</dbReference>
<proteinExistence type="predicted"/>
<keyword evidence="6" id="KW-0472">Membrane</keyword>
<dbReference type="CDD" id="cd17546">
    <property type="entry name" value="REC_hyHK_CKI1_RcsC-like"/>
    <property type="match status" value="1"/>
</dbReference>
<dbReference type="PROSITE" id="PS50109">
    <property type="entry name" value="HIS_KIN"/>
    <property type="match status" value="1"/>
</dbReference>
<dbReference type="PRINTS" id="PR00344">
    <property type="entry name" value="BCTRLSENSOR"/>
</dbReference>
<comment type="caution">
    <text evidence="9">The sequence shown here is derived from an EMBL/GenBank/DDBJ whole genome shotgun (WGS) entry which is preliminary data.</text>
</comment>
<sequence>MLLLVALCILIPVATLAVNGMERHARVLYDARRDGESIAAVLHQMVRNLLETQDLVLDMVEDMISDMTPEEVASPATSRRLATIVNRLEQTVSVWVSDADGTFQAASRPWPRGLGVRGREHFEIQRNAPVPRHVSEPYVGRTSGRAAFAMSRRRSAADGSFQGAIHVAVNLDYVARSFATAIGTHGGAAAMFRNDGTLLARVPPVPPDFLADPRQVPRLSENNPLLRAFREKPDAGVIEAASPMDGQNRVYAYRAVAPFPVVVGYGVDLPDRLAAWQRDMARRAALVLLVVLLLLGATLVAWRGMAGRAEATAALKQEAERRHVAEARLLRARALEAMGRMARGVAHDLNNLLTVVLGNLETLEESATEPAQRGLAERTRRAAEASARLAASLLAYARTQVLRVERVSVASLLRELHPVLQDLAGPGVILRQELEPGLPDCEADPAQLGAALSNLVANARDALAGRPSPGHITITARRARLEGKAFASGSSHATVAMPQGRFIAIAVTDDGAGMAAKVAAHVFEPFFTTKAPGTGTGLGLSQVYGLVTQLGGQVTLRSEPERGTTITLFLPEAGQATAPMLGAALSPGPIGATGTARDPARPGPGAGPAPAAMPGAPPGPAPASAPQPAPQSAPQSAPGSATRAAPEPAPDVAPTPAPAARPARILVVEDQPEIRAMTERMLARGGHAVTSVSGGKAAVAMLAQGEPFDLVLSDVLMPGGMDGMELARHIRAHHPEVSVVLMSGYTPDPEQLGRVTAEAAADADSPGMPHVTGFLGKPFTRQALEEAVRRALG</sequence>
<evidence type="ECO:0000256" key="4">
    <source>
        <dbReference type="PROSITE-ProRule" id="PRU00169"/>
    </source>
</evidence>
<organism evidence="9 10">
    <name type="scientific">Falsiroseomonas selenitidurans</name>
    <dbReference type="NCBI Taxonomy" id="2716335"/>
    <lineage>
        <taxon>Bacteria</taxon>
        <taxon>Pseudomonadati</taxon>
        <taxon>Pseudomonadota</taxon>
        <taxon>Alphaproteobacteria</taxon>
        <taxon>Acetobacterales</taxon>
        <taxon>Roseomonadaceae</taxon>
        <taxon>Falsiroseomonas</taxon>
    </lineage>
</organism>
<dbReference type="Pfam" id="PF00512">
    <property type="entry name" value="HisKA"/>
    <property type="match status" value="1"/>
</dbReference>
<dbReference type="InterPro" id="IPR003594">
    <property type="entry name" value="HATPase_dom"/>
</dbReference>
<evidence type="ECO:0000313" key="9">
    <source>
        <dbReference type="EMBL" id="NKC30106.1"/>
    </source>
</evidence>
<dbReference type="PANTHER" id="PTHR43065:SF42">
    <property type="entry name" value="TWO-COMPONENT SENSOR PPRA"/>
    <property type="match status" value="1"/>
</dbReference>
<dbReference type="CDD" id="cd12915">
    <property type="entry name" value="PDC2_DGC_like"/>
    <property type="match status" value="1"/>
</dbReference>
<evidence type="ECO:0000256" key="5">
    <source>
        <dbReference type="SAM" id="MobiDB-lite"/>
    </source>
</evidence>
<dbReference type="InterPro" id="IPR036097">
    <property type="entry name" value="HisK_dim/P_sf"/>
</dbReference>
<feature type="transmembrane region" description="Helical" evidence="6">
    <location>
        <begin position="284"/>
        <end position="302"/>
    </location>
</feature>
<dbReference type="Proteomes" id="UP000787635">
    <property type="component" value="Unassembled WGS sequence"/>
</dbReference>
<dbReference type="PANTHER" id="PTHR43065">
    <property type="entry name" value="SENSOR HISTIDINE KINASE"/>
    <property type="match status" value="1"/>
</dbReference>
<dbReference type="InterPro" id="IPR004358">
    <property type="entry name" value="Sig_transdc_His_kin-like_C"/>
</dbReference>
<dbReference type="InterPro" id="IPR054327">
    <property type="entry name" value="His-kinase-like_sensor"/>
</dbReference>
<dbReference type="Pfam" id="PF02518">
    <property type="entry name" value="HATPase_c"/>
    <property type="match status" value="1"/>
</dbReference>
<reference evidence="9 10" key="1">
    <citation type="submission" date="2020-03" db="EMBL/GenBank/DDBJ databases">
        <title>Roseomonas selenitidurans sp. nov. isolated from urban soil.</title>
        <authorList>
            <person name="Liu H."/>
        </authorList>
    </citation>
    <scope>NUCLEOTIDE SEQUENCE [LARGE SCALE GENOMIC DNA]</scope>
    <source>
        <strain evidence="9 10">BU-1</strain>
    </source>
</reference>
<dbReference type="RefSeq" id="WP_168027724.1">
    <property type="nucleotide sequence ID" value="NZ_JAAVNE010000004.1"/>
</dbReference>
<dbReference type="InterPro" id="IPR011006">
    <property type="entry name" value="CheY-like_superfamily"/>
</dbReference>
<dbReference type="Gene3D" id="3.30.450.20">
    <property type="entry name" value="PAS domain"/>
    <property type="match status" value="2"/>
</dbReference>
<accession>A0ABX1DZ51</accession>
<evidence type="ECO:0000256" key="3">
    <source>
        <dbReference type="ARBA" id="ARBA00022553"/>
    </source>
</evidence>
<keyword evidence="3 4" id="KW-0597">Phosphoprotein</keyword>
<dbReference type="SUPFAM" id="SSF47384">
    <property type="entry name" value="Homodimeric domain of signal transducing histidine kinase"/>
    <property type="match status" value="1"/>
</dbReference>
<feature type="compositionally biased region" description="Pro residues" evidence="5">
    <location>
        <begin position="647"/>
        <end position="659"/>
    </location>
</feature>
<dbReference type="InterPro" id="IPR005467">
    <property type="entry name" value="His_kinase_dom"/>
</dbReference>
<dbReference type="EMBL" id="JAAVNE010000004">
    <property type="protein sequence ID" value="NKC30106.1"/>
    <property type="molecule type" value="Genomic_DNA"/>
</dbReference>
<dbReference type="PROSITE" id="PS50110">
    <property type="entry name" value="RESPONSE_REGULATORY"/>
    <property type="match status" value="1"/>
</dbReference>
<gene>
    <name evidence="9" type="ORF">HEQ75_04475</name>
</gene>
<feature type="domain" description="Response regulatory" evidence="8">
    <location>
        <begin position="664"/>
        <end position="792"/>
    </location>
</feature>
<dbReference type="Pfam" id="PF00072">
    <property type="entry name" value="Response_reg"/>
    <property type="match status" value="1"/>
</dbReference>
<evidence type="ECO:0000256" key="1">
    <source>
        <dbReference type="ARBA" id="ARBA00000085"/>
    </source>
</evidence>
<name>A0ABX1DZ51_9PROT</name>
<protein>
    <recommendedName>
        <fullName evidence="2">histidine kinase</fullName>
        <ecNumber evidence="2">2.7.13.3</ecNumber>
    </recommendedName>
</protein>
<dbReference type="InterPro" id="IPR036890">
    <property type="entry name" value="HATPase_C_sf"/>
</dbReference>
<feature type="modified residue" description="4-aspartylphosphate" evidence="4">
    <location>
        <position position="714"/>
    </location>
</feature>
<dbReference type="SMART" id="SM00448">
    <property type="entry name" value="REC"/>
    <property type="match status" value="1"/>
</dbReference>
<evidence type="ECO:0000259" key="8">
    <source>
        <dbReference type="PROSITE" id="PS50110"/>
    </source>
</evidence>
<dbReference type="InterPro" id="IPR003661">
    <property type="entry name" value="HisK_dim/P_dom"/>
</dbReference>
<keyword evidence="6" id="KW-1133">Transmembrane helix</keyword>
<dbReference type="SMART" id="SM00388">
    <property type="entry name" value="HisKA"/>
    <property type="match status" value="1"/>
</dbReference>
<keyword evidence="10" id="KW-1185">Reference proteome</keyword>
<evidence type="ECO:0000259" key="7">
    <source>
        <dbReference type="PROSITE" id="PS50109"/>
    </source>
</evidence>
<keyword evidence="6" id="KW-0812">Transmembrane</keyword>
<dbReference type="CDD" id="cd12914">
    <property type="entry name" value="PDC1_DGC_like"/>
    <property type="match status" value="1"/>
</dbReference>
<dbReference type="SMART" id="SM00387">
    <property type="entry name" value="HATPase_c"/>
    <property type="match status" value="1"/>
</dbReference>
<comment type="catalytic activity">
    <reaction evidence="1">
        <text>ATP + protein L-histidine = ADP + protein N-phospho-L-histidine.</text>
        <dbReference type="EC" id="2.7.13.3"/>
    </reaction>
</comment>
<dbReference type="SUPFAM" id="SSF52172">
    <property type="entry name" value="CheY-like"/>
    <property type="match status" value="1"/>
</dbReference>
<evidence type="ECO:0000256" key="6">
    <source>
        <dbReference type="SAM" id="Phobius"/>
    </source>
</evidence>
<evidence type="ECO:0000313" key="10">
    <source>
        <dbReference type="Proteomes" id="UP000787635"/>
    </source>
</evidence>
<feature type="compositionally biased region" description="Low complexity" evidence="5">
    <location>
        <begin position="632"/>
        <end position="646"/>
    </location>
</feature>
<feature type="compositionally biased region" description="Pro residues" evidence="5">
    <location>
        <begin position="615"/>
        <end position="631"/>
    </location>
</feature>
<feature type="region of interest" description="Disordered" evidence="5">
    <location>
        <begin position="581"/>
        <end position="665"/>
    </location>
</feature>
<dbReference type="Gene3D" id="3.40.50.2300">
    <property type="match status" value="1"/>
</dbReference>